<gene>
    <name evidence="1" type="primary">yshB</name>
    <name evidence="1" type="ORF">NCTC8622_01430</name>
</gene>
<dbReference type="Proteomes" id="UP000254079">
    <property type="component" value="Unassembled WGS sequence"/>
</dbReference>
<organism evidence="1 2">
    <name type="scientific">Escherichia coli</name>
    <dbReference type="NCBI Taxonomy" id="562"/>
    <lineage>
        <taxon>Bacteria</taxon>
        <taxon>Pseudomonadati</taxon>
        <taxon>Pseudomonadota</taxon>
        <taxon>Gammaproteobacteria</taxon>
        <taxon>Enterobacterales</taxon>
        <taxon>Enterobacteriaceae</taxon>
        <taxon>Escherichia</taxon>
    </lineage>
</organism>
<dbReference type="EMBL" id="UGCP01000002">
    <property type="protein sequence ID" value="STI82450.1"/>
    <property type="molecule type" value="Genomic_DNA"/>
</dbReference>
<name>A0A376TZU1_ECOLX</name>
<protein>
    <submittedName>
        <fullName evidence="1">Small predicted membrane protein</fullName>
    </submittedName>
</protein>
<evidence type="ECO:0000313" key="2">
    <source>
        <dbReference type="Proteomes" id="UP000254079"/>
    </source>
</evidence>
<dbReference type="AlphaFoldDB" id="A0A376TZU1"/>
<dbReference type="NCBIfam" id="NF033841">
    <property type="entry name" value="small_YshB"/>
    <property type="match status" value="1"/>
</dbReference>
<evidence type="ECO:0000313" key="1">
    <source>
        <dbReference type="EMBL" id="STI82450.1"/>
    </source>
</evidence>
<reference evidence="1 2" key="1">
    <citation type="submission" date="2018-06" db="EMBL/GenBank/DDBJ databases">
        <authorList>
            <consortium name="Pathogen Informatics"/>
            <person name="Doyle S."/>
        </authorList>
    </citation>
    <scope>NUCLEOTIDE SEQUENCE [LARGE SCALE GENOMIC DNA]</scope>
    <source>
        <strain evidence="1 2">NCTC8622</strain>
    </source>
</reference>
<proteinExistence type="predicted"/>
<dbReference type="InterPro" id="IPR047812">
    <property type="entry name" value="YshB"/>
</dbReference>
<accession>A0A376TZU1</accession>
<sequence>MLESIINLVSSGAVDSHTPQTAVAAVLCAAMIGCLVEFQIADEVLFVHAGCGVNALSGLQKQYFQQVL</sequence>